<dbReference type="NCBIfam" id="TIGR00431">
    <property type="entry name" value="TruB"/>
    <property type="match status" value="1"/>
</dbReference>
<proteinExistence type="inferred from homology"/>
<accession>A0A1F4WH97</accession>
<comment type="caution">
    <text evidence="7">The sequence shown here is derived from an EMBL/GenBank/DDBJ whole genome shotgun (WGS) entry which is preliminary data.</text>
</comment>
<dbReference type="Proteomes" id="UP000179113">
    <property type="component" value="Unassembled WGS sequence"/>
</dbReference>
<protein>
    <recommendedName>
        <fullName evidence="3">tRNA pseudouridine(55) synthase</fullName>
        <ecNumber evidence="3">5.4.99.25</ecNumber>
    </recommendedName>
</protein>
<dbReference type="GO" id="GO:1990481">
    <property type="term" value="P:mRNA pseudouridine synthesis"/>
    <property type="evidence" value="ECO:0007669"/>
    <property type="project" value="TreeGrafter"/>
</dbReference>
<gene>
    <name evidence="7" type="ORF">A2415_02070</name>
</gene>
<evidence type="ECO:0000313" key="8">
    <source>
        <dbReference type="Proteomes" id="UP000179113"/>
    </source>
</evidence>
<evidence type="ECO:0000313" key="7">
    <source>
        <dbReference type="EMBL" id="OGC68718.1"/>
    </source>
</evidence>
<dbReference type="GO" id="GO:0006400">
    <property type="term" value="P:tRNA modification"/>
    <property type="evidence" value="ECO:0007669"/>
    <property type="project" value="TreeGrafter"/>
</dbReference>
<evidence type="ECO:0000256" key="5">
    <source>
        <dbReference type="ARBA" id="ARBA00023235"/>
    </source>
</evidence>
<dbReference type="Gene3D" id="3.30.2350.10">
    <property type="entry name" value="Pseudouridine synthase"/>
    <property type="match status" value="1"/>
</dbReference>
<dbReference type="InterPro" id="IPR020103">
    <property type="entry name" value="PsdUridine_synth_cat_dom_sf"/>
</dbReference>
<evidence type="ECO:0000256" key="1">
    <source>
        <dbReference type="ARBA" id="ARBA00000385"/>
    </source>
</evidence>
<dbReference type="EC" id="5.4.99.25" evidence="3"/>
<feature type="domain" description="Pseudouridine synthase II N-terminal" evidence="6">
    <location>
        <begin position="21"/>
        <end position="185"/>
    </location>
</feature>
<dbReference type="GO" id="GO:0160148">
    <property type="term" value="F:tRNA pseudouridine(55) synthase activity"/>
    <property type="evidence" value="ECO:0007669"/>
    <property type="project" value="UniProtKB-EC"/>
</dbReference>
<dbReference type="InterPro" id="IPR002501">
    <property type="entry name" value="PsdUridine_synth_N"/>
</dbReference>
<sequence>MILNIYKPKNISSFGVVSQIRRRLNIKKVGHAGTLDPLAEGVLVILTDQDTKKQDSILHTDKEYVATVGFGVFSETYDLEKVPELRQIPALSILERDVPVAIAKFIGVIKQQVPVYSAVKVGGVPLYKKARKGKSVDAQSTPIKKVTINSIEIMNYGMRTLETSEGAAAIPFVELKVTCSHGTYIRALARDLGDVIGYSGTLLGLVRTRIGDFTVDKAVKVEDLKL</sequence>
<dbReference type="InterPro" id="IPR014780">
    <property type="entry name" value="tRNA_psdUridine_synth_TruB"/>
</dbReference>
<keyword evidence="5" id="KW-0413">Isomerase</keyword>
<dbReference type="GO" id="GO:0003723">
    <property type="term" value="F:RNA binding"/>
    <property type="evidence" value="ECO:0007669"/>
    <property type="project" value="InterPro"/>
</dbReference>
<evidence type="ECO:0000256" key="2">
    <source>
        <dbReference type="ARBA" id="ARBA00005642"/>
    </source>
</evidence>
<dbReference type="Pfam" id="PF01509">
    <property type="entry name" value="TruB_N"/>
    <property type="match status" value="1"/>
</dbReference>
<dbReference type="PANTHER" id="PTHR13767">
    <property type="entry name" value="TRNA-PSEUDOURIDINE SYNTHASE"/>
    <property type="match status" value="1"/>
</dbReference>
<comment type="similarity">
    <text evidence="2">Belongs to the pseudouridine synthase TruB family. Type 1 subfamily.</text>
</comment>
<dbReference type="PANTHER" id="PTHR13767:SF2">
    <property type="entry name" value="PSEUDOURIDYLATE SYNTHASE TRUB1"/>
    <property type="match status" value="1"/>
</dbReference>
<comment type="catalytic activity">
    <reaction evidence="1">
        <text>uridine(55) in tRNA = pseudouridine(55) in tRNA</text>
        <dbReference type="Rhea" id="RHEA:42532"/>
        <dbReference type="Rhea" id="RHEA-COMP:10101"/>
        <dbReference type="Rhea" id="RHEA-COMP:10102"/>
        <dbReference type="ChEBI" id="CHEBI:65314"/>
        <dbReference type="ChEBI" id="CHEBI:65315"/>
        <dbReference type="EC" id="5.4.99.25"/>
    </reaction>
</comment>
<organism evidence="7 8">
    <name type="scientific">candidate division WWE3 bacterium RIFOXYC1_FULL_39_7</name>
    <dbReference type="NCBI Taxonomy" id="1802643"/>
    <lineage>
        <taxon>Bacteria</taxon>
        <taxon>Katanobacteria</taxon>
    </lineage>
</organism>
<keyword evidence="4" id="KW-0819">tRNA processing</keyword>
<evidence type="ECO:0000256" key="4">
    <source>
        <dbReference type="ARBA" id="ARBA00022694"/>
    </source>
</evidence>
<dbReference type="SUPFAM" id="SSF55120">
    <property type="entry name" value="Pseudouridine synthase"/>
    <property type="match status" value="1"/>
</dbReference>
<dbReference type="EMBL" id="MEWA01000033">
    <property type="protein sequence ID" value="OGC68718.1"/>
    <property type="molecule type" value="Genomic_DNA"/>
</dbReference>
<dbReference type="AlphaFoldDB" id="A0A1F4WH97"/>
<reference evidence="7 8" key="1">
    <citation type="journal article" date="2016" name="Nat. Commun.">
        <title>Thousands of microbial genomes shed light on interconnected biogeochemical processes in an aquifer system.</title>
        <authorList>
            <person name="Anantharaman K."/>
            <person name="Brown C.T."/>
            <person name="Hug L.A."/>
            <person name="Sharon I."/>
            <person name="Castelle C.J."/>
            <person name="Probst A.J."/>
            <person name="Thomas B.C."/>
            <person name="Singh A."/>
            <person name="Wilkins M.J."/>
            <person name="Karaoz U."/>
            <person name="Brodie E.L."/>
            <person name="Williams K.H."/>
            <person name="Hubbard S.S."/>
            <person name="Banfield J.F."/>
        </authorList>
    </citation>
    <scope>NUCLEOTIDE SEQUENCE [LARGE SCALE GENOMIC DNA]</scope>
</reference>
<evidence type="ECO:0000256" key="3">
    <source>
        <dbReference type="ARBA" id="ARBA00012787"/>
    </source>
</evidence>
<evidence type="ECO:0000259" key="6">
    <source>
        <dbReference type="Pfam" id="PF01509"/>
    </source>
</evidence>
<name>A0A1F4WH97_UNCKA</name>